<feature type="compositionally biased region" description="Basic and acidic residues" evidence="1">
    <location>
        <begin position="21"/>
        <end position="32"/>
    </location>
</feature>
<dbReference type="Proteomes" id="UP000758155">
    <property type="component" value="Unassembled WGS sequence"/>
</dbReference>
<organism evidence="2 3">
    <name type="scientific">Didymella heteroderae</name>
    <dbReference type="NCBI Taxonomy" id="1769908"/>
    <lineage>
        <taxon>Eukaryota</taxon>
        <taxon>Fungi</taxon>
        <taxon>Dikarya</taxon>
        <taxon>Ascomycota</taxon>
        <taxon>Pezizomycotina</taxon>
        <taxon>Dothideomycetes</taxon>
        <taxon>Pleosporomycetidae</taxon>
        <taxon>Pleosporales</taxon>
        <taxon>Pleosporineae</taxon>
        <taxon>Didymellaceae</taxon>
        <taxon>Didymella</taxon>
    </lineage>
</organism>
<dbReference type="AlphaFoldDB" id="A0A9P4WLK1"/>
<feature type="region of interest" description="Disordered" evidence="1">
    <location>
        <begin position="21"/>
        <end position="42"/>
    </location>
</feature>
<sequence length="142" mass="15203">MPYQKMIDALQMVPENRKRQGLLEKGKAKETADVGVGLPRQDGDAEVNVEAPSTSVVGESTGLIDEAPVAVDHRETTPPTMVPAAFQERDKSTASDADIEDPGPRSVAVVYPSSDDDAKYPIDQLTQSDEEEGTTPAETSMS</sequence>
<evidence type="ECO:0000313" key="2">
    <source>
        <dbReference type="EMBL" id="KAF3035586.1"/>
    </source>
</evidence>
<dbReference type="EMBL" id="SWKV01000057">
    <property type="protein sequence ID" value="KAF3035586.1"/>
    <property type="molecule type" value="Genomic_DNA"/>
</dbReference>
<name>A0A9P4WLK1_9PLEO</name>
<gene>
    <name evidence="2" type="ORF">E8E12_007004</name>
</gene>
<proteinExistence type="predicted"/>
<accession>A0A9P4WLK1</accession>
<evidence type="ECO:0000256" key="1">
    <source>
        <dbReference type="SAM" id="MobiDB-lite"/>
    </source>
</evidence>
<feature type="region of interest" description="Disordered" evidence="1">
    <location>
        <begin position="57"/>
        <end position="142"/>
    </location>
</feature>
<evidence type="ECO:0000313" key="3">
    <source>
        <dbReference type="Proteomes" id="UP000758155"/>
    </source>
</evidence>
<protein>
    <submittedName>
        <fullName evidence="2">Uncharacterized protein</fullName>
    </submittedName>
</protein>
<comment type="caution">
    <text evidence="2">The sequence shown here is derived from an EMBL/GenBank/DDBJ whole genome shotgun (WGS) entry which is preliminary data.</text>
</comment>
<keyword evidence="3" id="KW-1185">Reference proteome</keyword>
<reference evidence="2" key="1">
    <citation type="submission" date="2019-04" db="EMBL/GenBank/DDBJ databases">
        <title>Sequencing of skin fungus with MAO and IRED activity.</title>
        <authorList>
            <person name="Marsaioli A.J."/>
            <person name="Bonatto J.M.C."/>
            <person name="Reis Junior O."/>
        </authorList>
    </citation>
    <scope>NUCLEOTIDE SEQUENCE</scope>
    <source>
        <strain evidence="2">28M1</strain>
    </source>
</reference>